<dbReference type="AlphaFoldDB" id="A0AA36DMQ8"/>
<evidence type="ECO:0000313" key="12">
    <source>
        <dbReference type="EMBL" id="CAJ0588857.1"/>
    </source>
</evidence>
<evidence type="ECO:0000256" key="11">
    <source>
        <dbReference type="SAM" id="MobiDB-lite"/>
    </source>
</evidence>
<evidence type="ECO:0000256" key="3">
    <source>
        <dbReference type="ARBA" id="ARBA00019141"/>
    </source>
</evidence>
<gene>
    <name evidence="12" type="ORF">CYNAS_LOCUS840</name>
</gene>
<feature type="compositionally biased region" description="Basic and acidic residues" evidence="11">
    <location>
        <begin position="95"/>
        <end position="110"/>
    </location>
</feature>
<dbReference type="InterPro" id="IPR015418">
    <property type="entry name" value="Eaf6"/>
</dbReference>
<protein>
    <recommendedName>
        <fullName evidence="3">Chromatin modification-related protein MEAF6</fullName>
    </recommendedName>
</protein>
<comment type="caution">
    <text evidence="12">The sequence shown here is derived from an EMBL/GenBank/DDBJ whole genome shotgun (WGS) entry which is preliminary data.</text>
</comment>
<evidence type="ECO:0000256" key="8">
    <source>
        <dbReference type="ARBA" id="ARBA00023242"/>
    </source>
</evidence>
<dbReference type="Pfam" id="PF09340">
    <property type="entry name" value="NuA4"/>
    <property type="match status" value="1"/>
</dbReference>
<evidence type="ECO:0000256" key="9">
    <source>
        <dbReference type="RuleBase" id="RU368022"/>
    </source>
</evidence>
<proteinExistence type="inferred from homology"/>
<evidence type="ECO:0000256" key="6">
    <source>
        <dbReference type="ARBA" id="ARBA00023054"/>
    </source>
</evidence>
<dbReference type="Proteomes" id="UP001176961">
    <property type="component" value="Unassembled WGS sequence"/>
</dbReference>
<accession>A0AA36DMQ8</accession>
<dbReference type="GO" id="GO:0005634">
    <property type="term" value="C:nucleus"/>
    <property type="evidence" value="ECO:0007669"/>
    <property type="project" value="UniProtKB-SubCell"/>
</dbReference>
<keyword evidence="7 9" id="KW-0804">Transcription</keyword>
<dbReference type="GO" id="GO:0000123">
    <property type="term" value="C:histone acetyltransferase complex"/>
    <property type="evidence" value="ECO:0007669"/>
    <property type="project" value="InterPro"/>
</dbReference>
<evidence type="ECO:0000256" key="10">
    <source>
        <dbReference type="SAM" id="Coils"/>
    </source>
</evidence>
<organism evidence="12 13">
    <name type="scientific">Cylicocyclus nassatus</name>
    <name type="common">Nematode worm</name>
    <dbReference type="NCBI Taxonomy" id="53992"/>
    <lineage>
        <taxon>Eukaryota</taxon>
        <taxon>Metazoa</taxon>
        <taxon>Ecdysozoa</taxon>
        <taxon>Nematoda</taxon>
        <taxon>Chromadorea</taxon>
        <taxon>Rhabditida</taxon>
        <taxon>Rhabditina</taxon>
        <taxon>Rhabditomorpha</taxon>
        <taxon>Strongyloidea</taxon>
        <taxon>Strongylidae</taxon>
        <taxon>Cylicocyclus</taxon>
    </lineage>
</organism>
<reference evidence="12" key="1">
    <citation type="submission" date="2023-07" db="EMBL/GenBank/DDBJ databases">
        <authorList>
            <consortium name="CYATHOMIX"/>
        </authorList>
    </citation>
    <scope>NUCLEOTIDE SEQUENCE</scope>
    <source>
        <strain evidence="12">N/A</strain>
    </source>
</reference>
<feature type="compositionally biased region" description="Basic and acidic residues" evidence="11">
    <location>
        <begin position="71"/>
        <end position="82"/>
    </location>
</feature>
<keyword evidence="13" id="KW-1185">Reference proteome</keyword>
<dbReference type="EMBL" id="CATQJL010000001">
    <property type="protein sequence ID" value="CAJ0588857.1"/>
    <property type="molecule type" value="Genomic_DNA"/>
</dbReference>
<keyword evidence="6 10" id="KW-0175">Coiled coil</keyword>
<keyword evidence="5 9" id="KW-0805">Transcription regulation</keyword>
<keyword evidence="4" id="KW-0156">Chromatin regulator</keyword>
<comment type="subcellular location">
    <subcellularLocation>
        <location evidence="1">Nucleus</location>
    </subcellularLocation>
</comment>
<evidence type="ECO:0000313" key="13">
    <source>
        <dbReference type="Proteomes" id="UP001176961"/>
    </source>
</evidence>
<name>A0AA36DMQ8_CYLNA</name>
<evidence type="ECO:0000256" key="1">
    <source>
        <dbReference type="ARBA" id="ARBA00004123"/>
    </source>
</evidence>
<sequence length="146" mass="16757">MAGSNQSEGDEKLNELLKQREDVENVLQLLEDQLYKFEGELLSTSFYGSVLSGWDRSAMSVTPSKATPEMLNRKIKDDERLMSRSSIPFTRRQRREAADQENRNRGRLSRENNMSSDSTGDTKRKRTSSPVALSTETRHRLSDEKK</sequence>
<evidence type="ECO:0000256" key="7">
    <source>
        <dbReference type="ARBA" id="ARBA00023163"/>
    </source>
</evidence>
<feature type="compositionally biased region" description="Basic and acidic residues" evidence="11">
    <location>
        <begin position="136"/>
        <end position="146"/>
    </location>
</feature>
<evidence type="ECO:0000256" key="5">
    <source>
        <dbReference type="ARBA" id="ARBA00023015"/>
    </source>
</evidence>
<feature type="coiled-coil region" evidence="10">
    <location>
        <begin position="13"/>
        <end position="40"/>
    </location>
</feature>
<feature type="region of interest" description="Disordered" evidence="11">
    <location>
        <begin position="57"/>
        <end position="146"/>
    </location>
</feature>
<evidence type="ECO:0000256" key="2">
    <source>
        <dbReference type="ARBA" id="ARBA00010916"/>
    </source>
</evidence>
<dbReference type="PANTHER" id="PTHR13476">
    <property type="entry name" value="CHROMATIN MODIFICATION-RELATED PROTEIN MEAF6"/>
    <property type="match status" value="1"/>
</dbReference>
<comment type="similarity">
    <text evidence="2 9">Belongs to the EAF6 family.</text>
</comment>
<dbReference type="GO" id="GO:0006325">
    <property type="term" value="P:chromatin organization"/>
    <property type="evidence" value="ECO:0007669"/>
    <property type="project" value="UniProtKB-KW"/>
</dbReference>
<evidence type="ECO:0000256" key="4">
    <source>
        <dbReference type="ARBA" id="ARBA00022853"/>
    </source>
</evidence>
<keyword evidence="8" id="KW-0539">Nucleus</keyword>